<organism evidence="1 2">
    <name type="scientific">Datura stramonium</name>
    <name type="common">Jimsonweed</name>
    <name type="synonym">Common thornapple</name>
    <dbReference type="NCBI Taxonomy" id="4076"/>
    <lineage>
        <taxon>Eukaryota</taxon>
        <taxon>Viridiplantae</taxon>
        <taxon>Streptophyta</taxon>
        <taxon>Embryophyta</taxon>
        <taxon>Tracheophyta</taxon>
        <taxon>Spermatophyta</taxon>
        <taxon>Magnoliopsida</taxon>
        <taxon>eudicotyledons</taxon>
        <taxon>Gunneridae</taxon>
        <taxon>Pentapetalae</taxon>
        <taxon>asterids</taxon>
        <taxon>lamiids</taxon>
        <taxon>Solanales</taxon>
        <taxon>Solanaceae</taxon>
        <taxon>Solanoideae</taxon>
        <taxon>Datureae</taxon>
        <taxon>Datura</taxon>
    </lineage>
</organism>
<dbReference type="EMBL" id="JACEIK010003657">
    <property type="protein sequence ID" value="MCD9642582.1"/>
    <property type="molecule type" value="Genomic_DNA"/>
</dbReference>
<keyword evidence="2" id="KW-1185">Reference proteome</keyword>
<evidence type="ECO:0000313" key="1">
    <source>
        <dbReference type="EMBL" id="MCD9642582.1"/>
    </source>
</evidence>
<reference evidence="1 2" key="1">
    <citation type="journal article" date="2021" name="BMC Genomics">
        <title>Datura genome reveals duplications of psychoactive alkaloid biosynthetic genes and high mutation rate following tissue culture.</title>
        <authorList>
            <person name="Rajewski A."/>
            <person name="Carter-House D."/>
            <person name="Stajich J."/>
            <person name="Litt A."/>
        </authorList>
    </citation>
    <scope>NUCLEOTIDE SEQUENCE [LARGE SCALE GENOMIC DNA]</scope>
    <source>
        <strain evidence="1">AR-01</strain>
    </source>
</reference>
<feature type="non-terminal residue" evidence="1">
    <location>
        <position position="1"/>
    </location>
</feature>
<gene>
    <name evidence="1" type="ORF">HAX54_029456</name>
</gene>
<protein>
    <submittedName>
        <fullName evidence="1">Uncharacterized protein</fullName>
    </submittedName>
</protein>
<evidence type="ECO:0000313" key="2">
    <source>
        <dbReference type="Proteomes" id="UP000823775"/>
    </source>
</evidence>
<sequence length="70" mass="8221">KMLIYDVSKYCELYVGVYLWQCGDDDYLLLIDRVLQNPIWEKLASATALTPRCICALRNCSSMSRRWKVQ</sequence>
<dbReference type="Proteomes" id="UP000823775">
    <property type="component" value="Unassembled WGS sequence"/>
</dbReference>
<name>A0ABS8V840_DATST</name>
<comment type="caution">
    <text evidence="1">The sequence shown here is derived from an EMBL/GenBank/DDBJ whole genome shotgun (WGS) entry which is preliminary data.</text>
</comment>
<proteinExistence type="predicted"/>
<accession>A0ABS8V840</accession>